<evidence type="ECO:0000313" key="2">
    <source>
        <dbReference type="Proteomes" id="UP001255416"/>
    </source>
</evidence>
<dbReference type="EMBL" id="JASMWN010000007">
    <property type="protein sequence ID" value="MDU9004447.1"/>
    <property type="molecule type" value="Genomic_DNA"/>
</dbReference>
<protein>
    <submittedName>
        <fullName evidence="1">Uncharacterized protein</fullName>
    </submittedName>
</protein>
<reference evidence="2" key="1">
    <citation type="submission" date="2023-05" db="EMBL/GenBank/DDBJ databases">
        <title>Sedimentitalea sp. nov. JM2-8.</title>
        <authorList>
            <person name="Huang J."/>
        </authorList>
    </citation>
    <scope>NUCLEOTIDE SEQUENCE [LARGE SCALE GENOMIC DNA]</scope>
    <source>
        <strain evidence="2">KHS03</strain>
    </source>
</reference>
<evidence type="ECO:0000313" key="1">
    <source>
        <dbReference type="EMBL" id="MDU9004447.1"/>
    </source>
</evidence>
<comment type="caution">
    <text evidence="1">The sequence shown here is derived from an EMBL/GenBank/DDBJ whole genome shotgun (WGS) entry which is preliminary data.</text>
</comment>
<dbReference type="RefSeq" id="WP_316776170.1">
    <property type="nucleotide sequence ID" value="NZ_JASMWN010000007.1"/>
</dbReference>
<sequence>MPDANATQRFFSSLEKVSSEIAGADSAVSIAAKDAAQNPNPITFVRAQEELAQLPEDLRDTILSDLHSRMRNDVEAIWDNLPNSPKTRRRN</sequence>
<accession>A0ABU3VE49</accession>
<name>A0ABU3VE49_9RHOB</name>
<proteinExistence type="predicted"/>
<organism evidence="1 2">
    <name type="scientific">Sedimentitalea todarodis</name>
    <dbReference type="NCBI Taxonomy" id="1631240"/>
    <lineage>
        <taxon>Bacteria</taxon>
        <taxon>Pseudomonadati</taxon>
        <taxon>Pseudomonadota</taxon>
        <taxon>Alphaproteobacteria</taxon>
        <taxon>Rhodobacterales</taxon>
        <taxon>Paracoccaceae</taxon>
        <taxon>Sedimentitalea</taxon>
    </lineage>
</organism>
<keyword evidence="2" id="KW-1185">Reference proteome</keyword>
<gene>
    <name evidence="1" type="ORF">QO231_11350</name>
</gene>
<dbReference type="Proteomes" id="UP001255416">
    <property type="component" value="Unassembled WGS sequence"/>
</dbReference>